<keyword evidence="3" id="KW-1185">Reference proteome</keyword>
<dbReference type="InterPro" id="IPR019734">
    <property type="entry name" value="TPR_rpt"/>
</dbReference>
<dbReference type="PROSITE" id="PS51257">
    <property type="entry name" value="PROKAR_LIPOPROTEIN"/>
    <property type="match status" value="1"/>
</dbReference>
<gene>
    <name evidence="2" type="ORF">L602_000400001180</name>
</gene>
<dbReference type="PROSITE" id="PS50005">
    <property type="entry name" value="TPR"/>
    <property type="match status" value="1"/>
</dbReference>
<evidence type="ECO:0000256" key="1">
    <source>
        <dbReference type="PROSITE-ProRule" id="PRU00339"/>
    </source>
</evidence>
<feature type="repeat" description="TPR" evidence="1">
    <location>
        <begin position="118"/>
        <end position="151"/>
    </location>
</feature>
<comment type="caution">
    <text evidence="2">The sequence shown here is derived from an EMBL/GenBank/DDBJ whole genome shotgun (WGS) entry which is preliminary data.</text>
</comment>
<dbReference type="OrthoDB" id="8535852at2"/>
<dbReference type="Pfam" id="PF13181">
    <property type="entry name" value="TPR_8"/>
    <property type="match status" value="1"/>
</dbReference>
<dbReference type="PIRSF" id="PIRSF029658">
    <property type="entry name" value="UCP029658_TPR"/>
    <property type="match status" value="1"/>
</dbReference>
<organism evidence="2 3">
    <name type="scientific">Cupriavidus gilardii J11</name>
    <dbReference type="NCBI Taxonomy" id="936133"/>
    <lineage>
        <taxon>Bacteria</taxon>
        <taxon>Pseudomonadati</taxon>
        <taxon>Pseudomonadota</taxon>
        <taxon>Betaproteobacteria</taxon>
        <taxon>Burkholderiales</taxon>
        <taxon>Burkholderiaceae</taxon>
        <taxon>Cupriavidus</taxon>
    </lineage>
</organism>
<evidence type="ECO:0000313" key="3">
    <source>
        <dbReference type="Proteomes" id="UP000318141"/>
    </source>
</evidence>
<name>A0A562BA13_9BURK</name>
<sequence length="246" mass="26215">MIARALAAVATVAWLGGCSLTAVSRMDAQADAQIALSKRQDQEARDRYDDRAVYQGLIEKMQQQGLYYASLAHLDAYAQRFGTAPKLQLLRADALRETGQHEEARAAYTALLDTGFAARAHQGLGLLAARDGDFTQAVASLRAALARDPVDALIANDLGYALMRAGELRQARVPVMQALQLDGANPRIASNAAVWLLATGDGEAARTLMERAALPPAARQAVAREAEHIAGRAAPVASRNGMLSAR</sequence>
<reference evidence="2 3" key="1">
    <citation type="submission" date="2019-07" db="EMBL/GenBank/DDBJ databases">
        <title>Genome sequencing of lignin-degrading bacterial isolates.</title>
        <authorList>
            <person name="Gladden J."/>
        </authorList>
    </citation>
    <scope>NUCLEOTIDE SEQUENCE [LARGE SCALE GENOMIC DNA]</scope>
    <source>
        <strain evidence="2 3">J11</strain>
    </source>
</reference>
<dbReference type="SMART" id="SM00028">
    <property type="entry name" value="TPR"/>
    <property type="match status" value="2"/>
</dbReference>
<accession>A0A562BA13</accession>
<keyword evidence="1" id="KW-0802">TPR repeat</keyword>
<dbReference type="Pfam" id="PF13432">
    <property type="entry name" value="TPR_16"/>
    <property type="match status" value="1"/>
</dbReference>
<dbReference type="AlphaFoldDB" id="A0A562BA13"/>
<dbReference type="Gene3D" id="1.25.40.10">
    <property type="entry name" value="Tetratricopeptide repeat domain"/>
    <property type="match status" value="1"/>
</dbReference>
<dbReference type="SUPFAM" id="SSF48452">
    <property type="entry name" value="TPR-like"/>
    <property type="match status" value="1"/>
</dbReference>
<evidence type="ECO:0000313" key="2">
    <source>
        <dbReference type="EMBL" id="TWG81799.1"/>
    </source>
</evidence>
<dbReference type="InterPro" id="IPR011990">
    <property type="entry name" value="TPR-like_helical_dom_sf"/>
</dbReference>
<protein>
    <submittedName>
        <fullName evidence="2">Tetratricopeptide repeat protein</fullName>
    </submittedName>
</protein>
<dbReference type="InterPro" id="IPR016931">
    <property type="entry name" value="UCP029658_TPR"/>
</dbReference>
<dbReference type="EMBL" id="VLJN01000034">
    <property type="protein sequence ID" value="TWG81799.1"/>
    <property type="molecule type" value="Genomic_DNA"/>
</dbReference>
<proteinExistence type="predicted"/>
<dbReference type="Proteomes" id="UP000318141">
    <property type="component" value="Unassembled WGS sequence"/>
</dbReference>